<dbReference type="Proteomes" id="UP000321583">
    <property type="component" value="Unassembled WGS sequence"/>
</dbReference>
<evidence type="ECO:0000313" key="1">
    <source>
        <dbReference type="EMBL" id="TWH01914.1"/>
    </source>
</evidence>
<dbReference type="EMBL" id="VLJS01000133">
    <property type="protein sequence ID" value="TWH01914.1"/>
    <property type="molecule type" value="Genomic_DNA"/>
</dbReference>
<sequence>GARASLQWFVREHPQLEVPEDLRPLLEQAP</sequence>
<evidence type="ECO:0000313" key="2">
    <source>
        <dbReference type="Proteomes" id="UP000321583"/>
    </source>
</evidence>
<protein>
    <submittedName>
        <fullName evidence="1">Uncharacterized protein</fullName>
    </submittedName>
</protein>
<keyword evidence="2" id="KW-1185">Reference proteome</keyword>
<accession>A0A562CXG1</accession>
<reference evidence="1 2" key="1">
    <citation type="submission" date="2019-07" db="EMBL/GenBank/DDBJ databases">
        <title>Genome sequencing of lignin-degrading bacterial isolates.</title>
        <authorList>
            <person name="Gladden J."/>
        </authorList>
    </citation>
    <scope>NUCLEOTIDE SEQUENCE [LARGE SCALE GENOMIC DNA]</scope>
    <source>
        <strain evidence="1 2">J19</strain>
    </source>
</reference>
<name>A0A562CXG1_9GAMM</name>
<organism evidence="1 2">
    <name type="scientific">Pseudoxanthomonas taiwanensis J19</name>
    <dbReference type="NCBI Taxonomy" id="935569"/>
    <lineage>
        <taxon>Bacteria</taxon>
        <taxon>Pseudomonadati</taxon>
        <taxon>Pseudomonadota</taxon>
        <taxon>Gammaproteobacteria</taxon>
        <taxon>Lysobacterales</taxon>
        <taxon>Lysobacteraceae</taxon>
        <taxon>Pseudoxanthomonas</taxon>
    </lineage>
</organism>
<feature type="non-terminal residue" evidence="1">
    <location>
        <position position="1"/>
    </location>
</feature>
<dbReference type="AlphaFoldDB" id="A0A562CXG1"/>
<comment type="caution">
    <text evidence="1">The sequence shown here is derived from an EMBL/GenBank/DDBJ whole genome shotgun (WGS) entry which is preliminary data.</text>
</comment>
<gene>
    <name evidence="1" type="ORF">L613_009800000010</name>
</gene>
<proteinExistence type="predicted"/>